<dbReference type="Proteomes" id="UP001249851">
    <property type="component" value="Unassembled WGS sequence"/>
</dbReference>
<dbReference type="InterPro" id="IPR006676">
    <property type="entry name" value="tRNA_splic"/>
</dbReference>
<dbReference type="EC" id="4.6.1.16" evidence="3"/>
<keyword evidence="17" id="KW-0255">Endonuclease</keyword>
<evidence type="ECO:0000256" key="5">
    <source>
        <dbReference type="ARBA" id="ARBA00022694"/>
    </source>
</evidence>
<proteinExistence type="inferred from homology"/>
<evidence type="ECO:0000313" key="17">
    <source>
        <dbReference type="EMBL" id="KAK2568691.1"/>
    </source>
</evidence>
<dbReference type="InterPro" id="IPR006677">
    <property type="entry name" value="tRNA_intron_Endonuc_cat-like"/>
</dbReference>
<accession>A0AAD9QWF7</accession>
<evidence type="ECO:0000259" key="16">
    <source>
        <dbReference type="Pfam" id="PF26577"/>
    </source>
</evidence>
<gene>
    <name evidence="17" type="ORF">P5673_006684</name>
</gene>
<name>A0AAD9QWF7_ACRCE</name>
<evidence type="ECO:0000256" key="8">
    <source>
        <dbReference type="ARBA" id="ARBA00034031"/>
    </source>
</evidence>
<keyword evidence="6" id="KW-0456">Lyase</keyword>
<feature type="compositionally biased region" description="Basic and acidic residues" evidence="14">
    <location>
        <begin position="139"/>
        <end position="162"/>
    </location>
</feature>
<dbReference type="Pfam" id="PF01974">
    <property type="entry name" value="tRNA_int_endo"/>
    <property type="match status" value="1"/>
</dbReference>
<protein>
    <recommendedName>
        <fullName evidence="11">tRNA-splicing endonuclease subunit SEN34</fullName>
        <ecNumber evidence="3">4.6.1.16</ecNumber>
    </recommendedName>
    <alternativeName>
        <fullName evidence="12 13">tRNA-intron endonuclease SEN34</fullName>
    </alternativeName>
    <alternativeName>
        <fullName evidence="10">tRNA-splicing endonuclease subunit Sen34</fullName>
    </alternativeName>
</protein>
<dbReference type="AlphaFoldDB" id="A0AAD9QWF7"/>
<dbReference type="GO" id="GO:0000213">
    <property type="term" value="F:tRNA-intron lyase activity"/>
    <property type="evidence" value="ECO:0007669"/>
    <property type="project" value="UniProtKB-EC"/>
</dbReference>
<dbReference type="SUPFAM" id="SSF53032">
    <property type="entry name" value="tRNA-intron endonuclease catalytic domain-like"/>
    <property type="match status" value="1"/>
</dbReference>
<keyword evidence="4" id="KW-0507">mRNA processing</keyword>
<dbReference type="FunFam" id="3.40.1350.10:FF:000002">
    <property type="entry name" value="tRNA-splicing endonuclease subunit Sen34"/>
    <property type="match status" value="1"/>
</dbReference>
<feature type="region of interest" description="Disordered" evidence="14">
    <location>
        <begin position="207"/>
        <end position="226"/>
    </location>
</feature>
<dbReference type="EMBL" id="JARQWQ010000011">
    <property type="protein sequence ID" value="KAK2568691.1"/>
    <property type="molecule type" value="Genomic_DNA"/>
</dbReference>
<dbReference type="GO" id="GO:0000379">
    <property type="term" value="P:tRNA-type intron splice site recognition and cleavage"/>
    <property type="evidence" value="ECO:0007669"/>
    <property type="project" value="TreeGrafter"/>
</dbReference>
<feature type="domain" description="TSEN34 N-terminal" evidence="16">
    <location>
        <begin position="16"/>
        <end position="81"/>
    </location>
</feature>
<evidence type="ECO:0000256" key="4">
    <source>
        <dbReference type="ARBA" id="ARBA00022664"/>
    </source>
</evidence>
<evidence type="ECO:0000256" key="6">
    <source>
        <dbReference type="ARBA" id="ARBA00023239"/>
    </source>
</evidence>
<comment type="catalytic activity">
    <reaction evidence="8">
        <text>pretRNA = a 3'-half-tRNA molecule with a 5'-OH end + a 5'-half-tRNA molecule with a 2',3'-cyclic phosphate end + an intron with a 2',3'-cyclic phosphate and a 5'-hydroxyl terminus.</text>
        <dbReference type="EC" id="4.6.1.16"/>
    </reaction>
</comment>
<comment type="similarity">
    <text evidence="2">Belongs to the tRNA-intron endonuclease family.</text>
</comment>
<feature type="region of interest" description="Disordered" evidence="14">
    <location>
        <begin position="139"/>
        <end position="171"/>
    </location>
</feature>
<evidence type="ECO:0000256" key="13">
    <source>
        <dbReference type="ARBA" id="ARBA00076724"/>
    </source>
</evidence>
<evidence type="ECO:0000256" key="7">
    <source>
        <dbReference type="ARBA" id="ARBA00023242"/>
    </source>
</evidence>
<evidence type="ECO:0000256" key="9">
    <source>
        <dbReference type="ARBA" id="ARBA00064779"/>
    </source>
</evidence>
<evidence type="ECO:0000313" key="18">
    <source>
        <dbReference type="Proteomes" id="UP001249851"/>
    </source>
</evidence>
<comment type="subunit">
    <text evidence="9">tRNA splicing endonuclease is a heterotetramer composed of TSEN2, TSEN15, TSEN34/LENG5 and TSEN54. tRNA splicing endonuclease complex also contains proteins of the pre-mRNA 3'-end processing machinery such as CLP1, CPSF1, CPSF4 and CSTF2.</text>
</comment>
<dbReference type="Pfam" id="PF26577">
    <property type="entry name" value="TSEN34_N"/>
    <property type="match status" value="1"/>
</dbReference>
<dbReference type="PANTHER" id="PTHR13070">
    <property type="entry name" value="TRNA-SPLICING ENDONUCLEASE SUBUNIT SEN34-RELATED"/>
    <property type="match status" value="1"/>
</dbReference>
<dbReference type="InterPro" id="IPR036167">
    <property type="entry name" value="tRNA_intron_Endo_cat-like_sf"/>
</dbReference>
<dbReference type="NCBIfam" id="TIGR00324">
    <property type="entry name" value="endA"/>
    <property type="match status" value="1"/>
</dbReference>
<dbReference type="Gene3D" id="3.40.1350.10">
    <property type="match status" value="1"/>
</dbReference>
<comment type="subcellular location">
    <subcellularLocation>
        <location evidence="1">Nucleus</location>
        <location evidence="1">Nucleolus</location>
    </subcellularLocation>
</comment>
<dbReference type="InterPro" id="IPR011856">
    <property type="entry name" value="tRNA_endonuc-like_dom_sf"/>
</dbReference>
<dbReference type="GO" id="GO:0006397">
    <property type="term" value="P:mRNA processing"/>
    <property type="evidence" value="ECO:0007669"/>
    <property type="project" value="UniProtKB-KW"/>
</dbReference>
<dbReference type="PANTHER" id="PTHR13070:SF0">
    <property type="entry name" value="TRNA-SPLICING ENDONUCLEASE SUBUNIT SEN34"/>
    <property type="match status" value="1"/>
</dbReference>
<evidence type="ECO:0000256" key="12">
    <source>
        <dbReference type="ARBA" id="ARBA00075884"/>
    </source>
</evidence>
<dbReference type="InterPro" id="IPR059049">
    <property type="entry name" value="TSEN34_N"/>
</dbReference>
<keyword evidence="5" id="KW-0819">tRNA processing</keyword>
<keyword evidence="17" id="KW-0540">Nuclease</keyword>
<evidence type="ECO:0000256" key="1">
    <source>
        <dbReference type="ARBA" id="ARBA00004604"/>
    </source>
</evidence>
<dbReference type="CDD" id="cd22363">
    <property type="entry name" value="tRNA-intron_lyase_C"/>
    <property type="match status" value="1"/>
</dbReference>
<keyword evidence="18" id="KW-1185">Reference proteome</keyword>
<feature type="compositionally biased region" description="Polar residues" evidence="14">
    <location>
        <begin position="213"/>
        <end position="226"/>
    </location>
</feature>
<evidence type="ECO:0000256" key="10">
    <source>
        <dbReference type="ARBA" id="ARBA00070643"/>
    </source>
</evidence>
<evidence type="ECO:0000256" key="2">
    <source>
        <dbReference type="ARBA" id="ARBA00008078"/>
    </source>
</evidence>
<evidence type="ECO:0000259" key="15">
    <source>
        <dbReference type="Pfam" id="PF01974"/>
    </source>
</evidence>
<evidence type="ECO:0000256" key="14">
    <source>
        <dbReference type="SAM" id="MobiDB-lite"/>
    </source>
</evidence>
<dbReference type="GO" id="GO:0005730">
    <property type="term" value="C:nucleolus"/>
    <property type="evidence" value="ECO:0007669"/>
    <property type="project" value="UniProtKB-SubCell"/>
</dbReference>
<organism evidence="17 18">
    <name type="scientific">Acropora cervicornis</name>
    <name type="common">Staghorn coral</name>
    <dbReference type="NCBI Taxonomy" id="6130"/>
    <lineage>
        <taxon>Eukaryota</taxon>
        <taxon>Metazoa</taxon>
        <taxon>Cnidaria</taxon>
        <taxon>Anthozoa</taxon>
        <taxon>Hexacorallia</taxon>
        <taxon>Scleractinia</taxon>
        <taxon>Astrocoeniina</taxon>
        <taxon>Acroporidae</taxon>
        <taxon>Acropora</taxon>
    </lineage>
</organism>
<reference evidence="17" key="2">
    <citation type="journal article" date="2023" name="Science">
        <title>Genomic signatures of disease resistance in endangered staghorn corals.</title>
        <authorList>
            <person name="Vollmer S.V."/>
            <person name="Selwyn J.D."/>
            <person name="Despard B.A."/>
            <person name="Roesel C.L."/>
        </authorList>
    </citation>
    <scope>NUCLEOTIDE SEQUENCE</scope>
    <source>
        <strain evidence="17">K2</strain>
    </source>
</reference>
<keyword evidence="17" id="KW-0378">Hydrolase</keyword>
<feature type="domain" description="tRNA intron endonuclease catalytic" evidence="15">
    <location>
        <begin position="324"/>
        <end position="403"/>
    </location>
</feature>
<keyword evidence="7" id="KW-0539">Nucleus</keyword>
<evidence type="ECO:0000256" key="11">
    <source>
        <dbReference type="ARBA" id="ARBA00070870"/>
    </source>
</evidence>
<reference evidence="17" key="1">
    <citation type="journal article" date="2023" name="G3 (Bethesda)">
        <title>Whole genome assembly and annotation of the endangered Caribbean coral Acropora cervicornis.</title>
        <authorList>
            <person name="Selwyn J.D."/>
            <person name="Vollmer S.V."/>
        </authorList>
    </citation>
    <scope>NUCLEOTIDE SEQUENCE</scope>
    <source>
        <strain evidence="17">K2</strain>
    </source>
</reference>
<evidence type="ECO:0000256" key="3">
    <source>
        <dbReference type="ARBA" id="ARBA00012573"/>
    </source>
</evidence>
<sequence>MADAETSENNIKPASLFFSYGKVYVWNADEIFIIRSKHRIVGSLIGSLPRKPRQNNVFSLPLLLSREEATLLLEKGFAQIYEMPKTIPLPCSEEVERFKELRQHSMLKQIECFEMMLEEKKIELADVIEEGRRLKREQPALELRESMEKLNNESDDDKERNKGKGRKAKKNKMKRKCEFEIVAGDGKEEEVLSKKMKSGEMHNEVFDQDSHNEGNATSNLKDNNNVDVDYHKSADGGVSEVTTETCLGADGVNSTPTAVTVCEDSNLSEAGVDSLSASSEITNEDTTCLSDQGTLIHIPTVLPQRLMPVKQAEWIYPQTDSEKLHYRVFLDLWEKGYYLTSAVNFGGDFLAYPGDPMKYHSFYIVIIIPWGRKIRPFDIISAGRLGASVKKTALLCSVEQDTNTIVYVSVKWSGIS</sequence>
<comment type="caution">
    <text evidence="17">The sequence shown here is derived from an EMBL/GenBank/DDBJ whole genome shotgun (WGS) entry which is preliminary data.</text>
</comment>
<dbReference type="GO" id="GO:0003676">
    <property type="term" value="F:nucleic acid binding"/>
    <property type="evidence" value="ECO:0007669"/>
    <property type="project" value="InterPro"/>
</dbReference>